<proteinExistence type="predicted"/>
<keyword evidence="4 5" id="KW-0175">Coiled coil</keyword>
<feature type="coiled-coil region" evidence="5">
    <location>
        <begin position="1496"/>
        <end position="1660"/>
    </location>
</feature>
<evidence type="ECO:0000256" key="5">
    <source>
        <dbReference type="SAM" id="Coils"/>
    </source>
</evidence>
<keyword evidence="9" id="KW-1185">Reference proteome</keyword>
<evidence type="ECO:0000256" key="2">
    <source>
        <dbReference type="ARBA" id="ARBA00022490"/>
    </source>
</evidence>
<dbReference type="PANTHER" id="PTHR18902:SF25">
    <property type="entry name" value="GRIP AND COILED-COIL DOMAIN-CONTAINING PROTEIN 2"/>
    <property type="match status" value="1"/>
</dbReference>
<feature type="coiled-coil region" evidence="5">
    <location>
        <begin position="1762"/>
        <end position="1796"/>
    </location>
</feature>
<feature type="coiled-coil region" evidence="5">
    <location>
        <begin position="166"/>
        <end position="200"/>
    </location>
</feature>
<protein>
    <submittedName>
        <fullName evidence="8">GRIP domain</fullName>
    </submittedName>
</protein>
<feature type="coiled-coil region" evidence="5">
    <location>
        <begin position="242"/>
        <end position="325"/>
    </location>
</feature>
<keyword evidence="3" id="KW-0597">Phosphoprotein</keyword>
<sequence length="2003" mass="228438">MEGSSKAEPVGSSQGELTREKLTQKCKSLLAIAQKAKISRDEALEEKGKLQKALEDTKSAMTAKDNQFKAVEEMLGVLTDQKLKLAMDIDTLKKEKAAFASQFKQLSDEKERFEAEALSMKRQYDRLLTENEDLIGELQLRERSEKQLLSDIKKLHENNESVKILCTNVTHEKLRLEEDLEKLSRETEALRQERNNWNLTLSKKYGFAKVDLESLVEFVDKKIKNSQAELTEKLEFENDESLAEVLDQLDKAKKENDLMEEEAKSMKEKIQRLMSELETANVDRDKMMANLEDVRIETKTLIENVDKLSEEVDSTKMEKLKSENALHKIIESKNGEIDALLQELSKNKAYVNELMASMNSRVAKGDKSAELPLKLKSIEEEIEPMKKREDEPLNDKSSKDTDRNSSRAVESSILKILKEGICSNLSDLKDTMPEYSKEFLDKLNSIIEGADCKGEIGADVFVHYFNECLSQLKISLKENEILTKELSHQKGSIKELEGLVEKHNTDCEQLRSEVEELSADSNRLLHDLGNLRQENLLRVSEIGELMVRLKQRNDDVDRLKEINNRLENEHNEQISSLRSEIAEANNRLSHLQEQKQELDKKLAATMSESEAVKNELESSLEDIKSLKAELENEKISNHEWTVKSDELLRENETLKEDIQQYTEDIANLNRRQEDLNAQLSQKSAELKNVLKRVEAMSAVEDELKQLKIASEEKHVRSLEAEKLQEENEALRTNLNELKAALISKQSELDQVHLDLRDANDRLSVISSELEKSKLIISENEELKNEIGSQLAAKDEQLQSLEALLKKGAADADGLRATVDQLQTELKAKSIDLQKLNQELEAKSSLEDELSKLRDVLQKTVEEVDNSKKLAEQSQGRVQELEAALNSKHADVERMENETRQRGHVEVEFQKLEEELRSKLVQTEERLRLAVEENDSLKKKIVSAEEAFRGKIAELDIVQEQLRSKELIEEQLSAAEARLQNLTEVNERVALLEKESDGLKSKIVELEQQQQLELKEAELRKIETSEQQKVELLQESDKLVQTQLAERDSSIAELERRLVTAQDNLARVEATAKEEARKNEKSTAAIAEMSETVECLQSENDVLREKLKSQAALKEDELKARNADIEKLNAEMEGLKEMLNFKKLELDEINCVWAGRLNSLKVNLNSLGRSMRELGRLAVQLQETFLEKVLQLKNDFSFKTTTVLELSAADAKRELLDEMHRMNEVLKDRGNSISNLQDLLSEAVAKSSSYKSQIGEIQAERNKALADLKDKEDKLAAAESSVKELESELSRLKELKESAPENDSLSTSTISRTEEHMRFKEVDDSIEEKYVKLRQVAVKLKKKSSELTQTLEQERSKFTNDRAELVDKIQHLSTVAKNAQKVQESYDKALDELETLRKQSQTSSAAMKELTAKEESLKRRVATLESQNANIPLMAKQIDGLNHTIKDLKAEISRTEMEKKVEVMKYEEVKRQCTALESKSVSLTQSLDQAVQQGRATNVLELEINNYEKVISDLTTQLNAEKQKLANSEKEYASVSLVKNGLEEQIALLEEQVRAEESRNANLQEQMTSMRDKTTAAQQRADELNDQVAALRRDLQQAKNNNEQQAFEMSSLSSDFSRKEIDLQNRIDSFTAHIQSLETTLATIKQELATSNSEKEHLREEFECYRLRAQTMLARQKGDSVSHGEKEAREQLDKLKKELDSAREKMENNQTETETLNNKLSSLQLEKARSDKRYEDVTKALHQKITDYDSLNTEYRAFKFSAETLLQNTKVEFEERVRQLKAENSSLKELVETLSRKSELDSAGFDLAPGPDFKNNNSSERQFEAIQAQDGAAVHLLEREDGEGSESVPPPLSNYRRLSNLVPLDILLNNPIDDENRIPVLQEQIEKLHGELHSYEVRVKHLASLLSEAEKDAARSSQQNAVLKEELRRLERSLQREPNIANSEYLKNVIFKFLVLQSGDERTRLVPVLDTILKLSPDETSKLTAVAKGDSATWGSYLHSWTGL</sequence>
<feature type="coiled-coil region" evidence="5">
    <location>
        <begin position="1684"/>
        <end position="1725"/>
    </location>
</feature>
<dbReference type="EMBL" id="AP028914">
    <property type="protein sequence ID" value="BES95286.1"/>
    <property type="molecule type" value="Genomic_DNA"/>
</dbReference>
<keyword evidence="2" id="KW-0963">Cytoplasm</keyword>
<evidence type="ECO:0000259" key="7">
    <source>
        <dbReference type="PROSITE" id="PS50913"/>
    </source>
</evidence>
<feature type="coiled-coil region" evidence="5">
    <location>
        <begin position="818"/>
        <end position="1144"/>
    </location>
</feature>
<feature type="compositionally biased region" description="Basic and acidic residues" evidence="6">
    <location>
        <begin position="382"/>
        <end position="405"/>
    </location>
</feature>
<feature type="coiled-coil region" evidence="5">
    <location>
        <begin position="1336"/>
        <end position="1457"/>
    </location>
</feature>
<evidence type="ECO:0000256" key="6">
    <source>
        <dbReference type="SAM" id="MobiDB-lite"/>
    </source>
</evidence>
<comment type="subcellular location">
    <subcellularLocation>
        <location evidence="1">Cytoplasm</location>
    </subcellularLocation>
</comment>
<evidence type="ECO:0000313" key="9">
    <source>
        <dbReference type="Proteomes" id="UP001307889"/>
    </source>
</evidence>
<dbReference type="Pfam" id="PF01465">
    <property type="entry name" value="GRIP"/>
    <property type="match status" value="1"/>
</dbReference>
<feature type="coiled-coil region" evidence="5">
    <location>
        <begin position="89"/>
        <end position="130"/>
    </location>
</feature>
<dbReference type="Gene3D" id="1.10.287.1490">
    <property type="match status" value="1"/>
</dbReference>
<evidence type="ECO:0000256" key="3">
    <source>
        <dbReference type="ARBA" id="ARBA00022553"/>
    </source>
</evidence>
<dbReference type="PROSITE" id="PS50913">
    <property type="entry name" value="GRIP"/>
    <property type="match status" value="1"/>
</dbReference>
<feature type="coiled-coil region" evidence="5">
    <location>
        <begin position="1253"/>
        <end position="1301"/>
    </location>
</feature>
<dbReference type="InterPro" id="IPR000237">
    <property type="entry name" value="GRIP_dom"/>
</dbReference>
<evidence type="ECO:0000256" key="4">
    <source>
        <dbReference type="ARBA" id="ARBA00023054"/>
    </source>
</evidence>
<organism evidence="8 9">
    <name type="scientific">Nesidiocoris tenuis</name>
    <dbReference type="NCBI Taxonomy" id="355587"/>
    <lineage>
        <taxon>Eukaryota</taxon>
        <taxon>Metazoa</taxon>
        <taxon>Ecdysozoa</taxon>
        <taxon>Arthropoda</taxon>
        <taxon>Hexapoda</taxon>
        <taxon>Insecta</taxon>
        <taxon>Pterygota</taxon>
        <taxon>Neoptera</taxon>
        <taxon>Paraneoptera</taxon>
        <taxon>Hemiptera</taxon>
        <taxon>Heteroptera</taxon>
        <taxon>Panheteroptera</taxon>
        <taxon>Cimicomorpha</taxon>
        <taxon>Miridae</taxon>
        <taxon>Dicyphina</taxon>
        <taxon>Nesidiocoris</taxon>
    </lineage>
</organism>
<feature type="coiled-coil region" evidence="5">
    <location>
        <begin position="493"/>
        <end position="747"/>
    </location>
</feature>
<name>A0ABN7ASU8_9HEMI</name>
<dbReference type="Proteomes" id="UP001307889">
    <property type="component" value="Chromosome 6"/>
</dbReference>
<accession>A0ABN7ASU8</accession>
<evidence type="ECO:0000313" key="8">
    <source>
        <dbReference type="EMBL" id="BES95286.1"/>
    </source>
</evidence>
<dbReference type="PANTHER" id="PTHR18902">
    <property type="entry name" value="NUCLEAR MITOTIC APPARATUS PROTEIN 1-RELATED"/>
    <property type="match status" value="1"/>
</dbReference>
<feature type="coiled-coil region" evidence="5">
    <location>
        <begin position="1905"/>
        <end position="1932"/>
    </location>
</feature>
<dbReference type="Gene3D" id="1.10.220.60">
    <property type="entry name" value="GRIP domain"/>
    <property type="match status" value="1"/>
</dbReference>
<feature type="coiled-coil region" evidence="5">
    <location>
        <begin position="33"/>
        <end position="60"/>
    </location>
</feature>
<dbReference type="SMART" id="SM00755">
    <property type="entry name" value="Grip"/>
    <property type="match status" value="1"/>
</dbReference>
<feature type="region of interest" description="Disordered" evidence="6">
    <location>
        <begin position="382"/>
        <end position="406"/>
    </location>
</feature>
<evidence type="ECO:0000256" key="1">
    <source>
        <dbReference type="ARBA" id="ARBA00004496"/>
    </source>
</evidence>
<feature type="domain" description="GRIP" evidence="7">
    <location>
        <begin position="1935"/>
        <end position="1985"/>
    </location>
</feature>
<dbReference type="InterPro" id="IPR051841">
    <property type="entry name" value="MT-Golgi_org_protein"/>
</dbReference>
<reference evidence="8 9" key="1">
    <citation type="submission" date="2023-09" db="EMBL/GenBank/DDBJ databases">
        <title>Nesidiocoris tenuis whole genome shotgun sequence.</title>
        <authorList>
            <person name="Shibata T."/>
            <person name="Shimoda M."/>
            <person name="Kobayashi T."/>
            <person name="Uehara T."/>
        </authorList>
    </citation>
    <scope>NUCLEOTIDE SEQUENCE [LARGE SCALE GENOMIC DNA]</scope>
    <source>
        <strain evidence="8 9">Japan</strain>
    </source>
</reference>
<gene>
    <name evidence="8" type="ORF">NTJ_08095</name>
</gene>